<dbReference type="HOGENOM" id="CLU_2665986_0_0_6"/>
<dbReference type="Proteomes" id="UP000000238">
    <property type="component" value="Chromosome"/>
</dbReference>
<feature type="compositionally biased region" description="Basic and acidic residues" evidence="1">
    <location>
        <begin position="54"/>
        <end position="64"/>
    </location>
</feature>
<protein>
    <submittedName>
        <fullName evidence="3">Uncharacterized protein</fullName>
    </submittedName>
</protein>
<evidence type="ECO:0000256" key="1">
    <source>
        <dbReference type="SAM" id="MobiDB-lite"/>
    </source>
</evidence>
<dbReference type="STRING" id="349521.HCH_00906"/>
<sequence length="75" mass="8763">MQTKRKNKVNKLLRHKVRWLRPVLVALLALVLSSCASHHQTDPQSQHPICDETQTDKECRKTEELSEDDDMGRLR</sequence>
<feature type="signal peptide" evidence="2">
    <location>
        <begin position="1"/>
        <end position="39"/>
    </location>
</feature>
<feature type="region of interest" description="Disordered" evidence="1">
    <location>
        <begin position="37"/>
        <end position="75"/>
    </location>
</feature>
<evidence type="ECO:0000256" key="2">
    <source>
        <dbReference type="SAM" id="SignalP"/>
    </source>
</evidence>
<keyword evidence="2" id="KW-0732">Signal</keyword>
<dbReference type="PROSITE" id="PS51257">
    <property type="entry name" value="PROKAR_LIPOPROTEIN"/>
    <property type="match status" value="1"/>
</dbReference>
<reference evidence="3 4" key="1">
    <citation type="journal article" date="2005" name="Nucleic Acids Res.">
        <title>Genomic blueprint of Hahella chejuensis, a marine microbe producing an algicidal agent.</title>
        <authorList>
            <person name="Jeong H."/>
            <person name="Yim J.H."/>
            <person name="Lee C."/>
            <person name="Choi S.-H."/>
            <person name="Park Y.K."/>
            <person name="Yoon S.H."/>
            <person name="Hur C.-G."/>
            <person name="Kang H.-Y."/>
            <person name="Kim D."/>
            <person name="Lee H.H."/>
            <person name="Park K.H."/>
            <person name="Park S.-H."/>
            <person name="Park H.-S."/>
            <person name="Lee H.K."/>
            <person name="Oh T.K."/>
            <person name="Kim J.F."/>
        </authorList>
    </citation>
    <scope>NUCLEOTIDE SEQUENCE [LARGE SCALE GENOMIC DNA]</scope>
    <source>
        <strain evidence="3 4">KCTC 2396</strain>
    </source>
</reference>
<evidence type="ECO:0000313" key="3">
    <source>
        <dbReference type="EMBL" id="ABC27797.1"/>
    </source>
</evidence>
<keyword evidence="4" id="KW-1185">Reference proteome</keyword>
<feature type="compositionally biased region" description="Acidic residues" evidence="1">
    <location>
        <begin position="65"/>
        <end position="75"/>
    </location>
</feature>
<gene>
    <name evidence="3" type="ordered locus">HCH_00906</name>
</gene>
<evidence type="ECO:0000313" key="4">
    <source>
        <dbReference type="Proteomes" id="UP000000238"/>
    </source>
</evidence>
<dbReference type="AlphaFoldDB" id="Q2SNH7"/>
<feature type="chain" id="PRO_5004215230" evidence="2">
    <location>
        <begin position="40"/>
        <end position="75"/>
    </location>
</feature>
<accession>Q2SNH7</accession>
<organism evidence="3 4">
    <name type="scientific">Hahella chejuensis (strain KCTC 2396)</name>
    <dbReference type="NCBI Taxonomy" id="349521"/>
    <lineage>
        <taxon>Bacteria</taxon>
        <taxon>Pseudomonadati</taxon>
        <taxon>Pseudomonadota</taxon>
        <taxon>Gammaproteobacteria</taxon>
        <taxon>Oceanospirillales</taxon>
        <taxon>Hahellaceae</taxon>
        <taxon>Hahella</taxon>
    </lineage>
</organism>
<dbReference type="EMBL" id="CP000155">
    <property type="protein sequence ID" value="ABC27797.1"/>
    <property type="molecule type" value="Genomic_DNA"/>
</dbReference>
<name>Q2SNH7_HAHCH</name>
<dbReference type="KEGG" id="hch:HCH_00906"/>
<proteinExistence type="predicted"/>